<dbReference type="SUPFAM" id="SSF55931">
    <property type="entry name" value="Glutamine synthetase/guanido kinase"/>
    <property type="match status" value="1"/>
</dbReference>
<evidence type="ECO:0000256" key="3">
    <source>
        <dbReference type="PROSITE-ProRule" id="PRU00842"/>
    </source>
</evidence>
<dbReference type="AlphaFoldDB" id="B7P6K5"/>
<dbReference type="InterPro" id="IPR036802">
    <property type="entry name" value="ATP-guanido_PTrfase_N_sf"/>
</dbReference>
<gene>
    <name evidence="6" type="ORF">IscW_ISCW000223</name>
</gene>
<dbReference type="Gene3D" id="1.10.135.10">
    <property type="entry name" value="ATP:guanido phosphotransferase, N-terminal domain"/>
    <property type="match status" value="1"/>
</dbReference>
<dbReference type="HOGENOM" id="CLU_1847328_0_0_1"/>
<dbReference type="EMBL" id="ABJB010880014">
    <property type="status" value="NOT_ANNOTATED_CDS"/>
    <property type="molecule type" value="Genomic_DNA"/>
</dbReference>
<dbReference type="InParanoid" id="B7P6K5"/>
<proteinExistence type="inferred from homology"/>
<evidence type="ECO:0000313" key="6">
    <source>
        <dbReference type="EMBL" id="EEC02227.1"/>
    </source>
</evidence>
<evidence type="ECO:0000259" key="5">
    <source>
        <dbReference type="PROSITE" id="PS51509"/>
    </source>
</evidence>
<dbReference type="Pfam" id="PF02807">
    <property type="entry name" value="ATP-gua_PtransN"/>
    <property type="match status" value="1"/>
</dbReference>
<dbReference type="GO" id="GO:0005615">
    <property type="term" value="C:extracellular space"/>
    <property type="evidence" value="ECO:0000318"/>
    <property type="project" value="GO_Central"/>
</dbReference>
<sequence length="141" mass="15298">MGASLVDIIQSGVENLDSDVCLCAPDAESYTLFAGLFNPVIEDYLGGFKATDKHPLTHFGDLSTSATYYPLAGMGKKTQQQLIDGHFLFKYGDRFLQAAIATVKTKRSLPPKGGNVWGTEKDENKEDRRPGDERARGAVGA</sequence>
<dbReference type="STRING" id="6945.B7P6K5"/>
<evidence type="ECO:0000313" key="7">
    <source>
        <dbReference type="EnsemblMetazoa" id="ISCW000223-PA"/>
    </source>
</evidence>
<dbReference type="GO" id="GO:0046314">
    <property type="term" value="P:phosphocreatine biosynthetic process"/>
    <property type="evidence" value="ECO:0007669"/>
    <property type="project" value="InterPro"/>
</dbReference>
<comment type="similarity">
    <text evidence="1 3">Belongs to the ATP:guanido phosphotransferase family.</text>
</comment>
<reference evidence="6 8" key="1">
    <citation type="submission" date="2008-03" db="EMBL/GenBank/DDBJ databases">
        <title>Annotation of Ixodes scapularis.</title>
        <authorList>
            <consortium name="Ixodes scapularis Genome Project Consortium"/>
            <person name="Caler E."/>
            <person name="Hannick L.I."/>
            <person name="Bidwell S."/>
            <person name="Joardar V."/>
            <person name="Thiagarajan M."/>
            <person name="Amedeo P."/>
            <person name="Galinsky K.J."/>
            <person name="Schobel S."/>
            <person name="Inman J."/>
            <person name="Hostetler J."/>
            <person name="Miller J."/>
            <person name="Hammond M."/>
            <person name="Megy K."/>
            <person name="Lawson D."/>
            <person name="Kodira C."/>
            <person name="Sutton G."/>
            <person name="Meyer J."/>
            <person name="Hill C.A."/>
            <person name="Birren B."/>
            <person name="Nene V."/>
            <person name="Collins F."/>
            <person name="Alarcon-Chaidez F."/>
            <person name="Wikel S."/>
            <person name="Strausberg R."/>
        </authorList>
    </citation>
    <scope>NUCLEOTIDE SEQUENCE [LARGE SCALE GENOMIC DNA]</scope>
    <source>
        <strain evidence="8">Wikel</strain>
        <strain evidence="6">Wikel colony</strain>
    </source>
</reference>
<evidence type="ECO:0000256" key="4">
    <source>
        <dbReference type="SAM" id="MobiDB-lite"/>
    </source>
</evidence>
<dbReference type="PROSITE" id="PS51509">
    <property type="entry name" value="PHOSPHAGEN_KINASE_N"/>
    <property type="match status" value="1"/>
</dbReference>
<dbReference type="PANTHER" id="PTHR11547">
    <property type="entry name" value="ARGININE OR CREATINE KINASE"/>
    <property type="match status" value="1"/>
</dbReference>
<dbReference type="EMBL" id="DS646843">
    <property type="protein sequence ID" value="EEC02227.1"/>
    <property type="molecule type" value="Genomic_DNA"/>
</dbReference>
<reference evidence="7" key="2">
    <citation type="submission" date="2020-05" db="UniProtKB">
        <authorList>
            <consortium name="EnsemblMetazoa"/>
        </authorList>
    </citation>
    <scope>IDENTIFICATION</scope>
    <source>
        <strain evidence="7">wikel</strain>
    </source>
</reference>
<feature type="region of interest" description="Disordered" evidence="4">
    <location>
        <begin position="107"/>
        <end position="141"/>
    </location>
</feature>
<dbReference type="PaxDb" id="6945-B7P6K5"/>
<feature type="domain" description="Phosphagen kinase N-terminal" evidence="5">
    <location>
        <begin position="1"/>
        <end position="46"/>
    </location>
</feature>
<dbReference type="Gene3D" id="3.30.590.10">
    <property type="entry name" value="Glutamine synthetase/guanido kinase, catalytic domain"/>
    <property type="match status" value="1"/>
</dbReference>
<name>B7P6K5_IXOSC</name>
<dbReference type="VEuPathDB" id="VectorBase:ISCP_015451"/>
<dbReference type="EnsemblMetazoa" id="ISCW000223-RA">
    <property type="protein sequence ID" value="ISCW000223-PA"/>
    <property type="gene ID" value="ISCW000223"/>
</dbReference>
<dbReference type="InterPro" id="IPR000749">
    <property type="entry name" value="ATP-guanido_PTrfase"/>
</dbReference>
<dbReference type="GO" id="GO:0004054">
    <property type="term" value="F:arginine kinase activity"/>
    <property type="evidence" value="ECO:0007669"/>
    <property type="project" value="UniProtKB-EC"/>
</dbReference>
<protein>
    <recommendedName>
        <fullName evidence="2">arginine kinase</fullName>
        <ecNumber evidence="2">2.7.3.3</ecNumber>
    </recommendedName>
</protein>
<dbReference type="VEuPathDB" id="VectorBase:ISCW000223"/>
<dbReference type="Proteomes" id="UP000001555">
    <property type="component" value="Unassembled WGS sequence"/>
</dbReference>
<evidence type="ECO:0000313" key="8">
    <source>
        <dbReference type="Proteomes" id="UP000001555"/>
    </source>
</evidence>
<accession>B7P6K5</accession>
<dbReference type="InterPro" id="IPR022413">
    <property type="entry name" value="ATP-guanido_PTrfase_N"/>
</dbReference>
<dbReference type="VEuPathDB" id="VectorBase:ISCI000223"/>
<dbReference type="GO" id="GO:0004111">
    <property type="term" value="F:creatine kinase activity"/>
    <property type="evidence" value="ECO:0007669"/>
    <property type="project" value="InterPro"/>
</dbReference>
<evidence type="ECO:0000256" key="1">
    <source>
        <dbReference type="ARBA" id="ARBA00006798"/>
    </source>
</evidence>
<dbReference type="OrthoDB" id="430219at2759"/>
<dbReference type="SUPFAM" id="SSF48034">
    <property type="entry name" value="Guanido kinase N-terminal domain"/>
    <property type="match status" value="1"/>
</dbReference>
<dbReference type="FunFam" id="1.10.135.10:FF:000003">
    <property type="entry name" value="Three-domain arginine kinase"/>
    <property type="match status" value="1"/>
</dbReference>
<dbReference type="GO" id="GO:0016301">
    <property type="term" value="F:kinase activity"/>
    <property type="evidence" value="ECO:0000318"/>
    <property type="project" value="GO_Central"/>
</dbReference>
<dbReference type="InterPro" id="IPR014746">
    <property type="entry name" value="Gln_synth/guanido_kin_cat_dom"/>
</dbReference>
<organism>
    <name type="scientific">Ixodes scapularis</name>
    <name type="common">Black-legged tick</name>
    <name type="synonym">Deer tick</name>
    <dbReference type="NCBI Taxonomy" id="6945"/>
    <lineage>
        <taxon>Eukaryota</taxon>
        <taxon>Metazoa</taxon>
        <taxon>Ecdysozoa</taxon>
        <taxon>Arthropoda</taxon>
        <taxon>Chelicerata</taxon>
        <taxon>Arachnida</taxon>
        <taxon>Acari</taxon>
        <taxon>Parasitiformes</taxon>
        <taxon>Ixodida</taxon>
        <taxon>Ixodoidea</taxon>
        <taxon>Ixodidae</taxon>
        <taxon>Ixodinae</taxon>
        <taxon>Ixodes</taxon>
    </lineage>
</organism>
<dbReference type="PANTHER" id="PTHR11547:SF38">
    <property type="entry name" value="ARGININE KINASE 1-RELATED"/>
    <property type="match status" value="1"/>
</dbReference>
<keyword evidence="8" id="KW-1185">Reference proteome</keyword>
<feature type="compositionally biased region" description="Basic and acidic residues" evidence="4">
    <location>
        <begin position="119"/>
        <end position="141"/>
    </location>
</feature>
<dbReference type="EC" id="2.7.3.3" evidence="2"/>
<evidence type="ECO:0000256" key="2">
    <source>
        <dbReference type="ARBA" id="ARBA00012230"/>
    </source>
</evidence>